<name>A0ABR2JK49_9EUKA</name>
<evidence type="ECO:0000313" key="4">
    <source>
        <dbReference type="EMBL" id="KAK8878184.1"/>
    </source>
</evidence>
<dbReference type="PANTHER" id="PTHR22881:SF27">
    <property type="entry name" value="BROMODOMAIN CONTAINING 7_9"/>
    <property type="match status" value="1"/>
</dbReference>
<dbReference type="PROSITE" id="PS00633">
    <property type="entry name" value="BROMODOMAIN_1"/>
    <property type="match status" value="1"/>
</dbReference>
<protein>
    <recommendedName>
        <fullName evidence="3">Bromo domain-containing protein</fullName>
    </recommendedName>
</protein>
<reference evidence="4 5" key="1">
    <citation type="submission" date="2024-04" db="EMBL/GenBank/DDBJ databases">
        <title>Tritrichomonas musculus Genome.</title>
        <authorList>
            <person name="Alves-Ferreira E."/>
            <person name="Grigg M."/>
            <person name="Lorenzi H."/>
            <person name="Galac M."/>
        </authorList>
    </citation>
    <scope>NUCLEOTIDE SEQUENCE [LARGE SCALE GENOMIC DNA]</scope>
    <source>
        <strain evidence="4 5">EAF2021</strain>
    </source>
</reference>
<dbReference type="InterPro" id="IPR051831">
    <property type="entry name" value="Bromodomain_contain_prot"/>
</dbReference>
<sequence length="198" mass="22726">MLSDYDKAWCNKLLLDLGKMPITSPFKMPVDTVHDAPNYLEFVEHPMDFSTMKKKLQNNEYPTVKSFIDDIQLICDNAKKFNGEQSLLGMISNDIMDEANKQYSEKASNADEEWYRSLSKAIFKLQEHINSAPPEVSLLATKTPMPDFQSLKLSDDKINTIQQMIGGESIDTLESRWMFLNENTRETIIKITESESND</sequence>
<dbReference type="Proteomes" id="UP001470230">
    <property type="component" value="Unassembled WGS sequence"/>
</dbReference>
<keyword evidence="5" id="KW-1185">Reference proteome</keyword>
<evidence type="ECO:0000313" key="5">
    <source>
        <dbReference type="Proteomes" id="UP001470230"/>
    </source>
</evidence>
<evidence type="ECO:0000256" key="1">
    <source>
        <dbReference type="ARBA" id="ARBA00023117"/>
    </source>
</evidence>
<comment type="caution">
    <text evidence="4">The sequence shown here is derived from an EMBL/GenBank/DDBJ whole genome shotgun (WGS) entry which is preliminary data.</text>
</comment>
<dbReference type="PRINTS" id="PR00503">
    <property type="entry name" value="BROMODOMAIN"/>
</dbReference>
<proteinExistence type="predicted"/>
<dbReference type="Gene3D" id="1.20.920.10">
    <property type="entry name" value="Bromodomain-like"/>
    <property type="match status" value="1"/>
</dbReference>
<organism evidence="4 5">
    <name type="scientific">Tritrichomonas musculus</name>
    <dbReference type="NCBI Taxonomy" id="1915356"/>
    <lineage>
        <taxon>Eukaryota</taxon>
        <taxon>Metamonada</taxon>
        <taxon>Parabasalia</taxon>
        <taxon>Tritrichomonadida</taxon>
        <taxon>Tritrichomonadidae</taxon>
        <taxon>Tritrichomonas</taxon>
    </lineage>
</organism>
<evidence type="ECO:0000256" key="2">
    <source>
        <dbReference type="PROSITE-ProRule" id="PRU00035"/>
    </source>
</evidence>
<feature type="domain" description="Bromo" evidence="3">
    <location>
        <begin position="18"/>
        <end position="89"/>
    </location>
</feature>
<dbReference type="PANTHER" id="PTHR22881">
    <property type="entry name" value="BROMODOMAIN CONTAINING PROTEIN"/>
    <property type="match status" value="1"/>
</dbReference>
<evidence type="ECO:0000259" key="3">
    <source>
        <dbReference type="PROSITE" id="PS50014"/>
    </source>
</evidence>
<dbReference type="SUPFAM" id="SSF47370">
    <property type="entry name" value="Bromodomain"/>
    <property type="match status" value="1"/>
</dbReference>
<gene>
    <name evidence="4" type="ORF">M9Y10_004949</name>
</gene>
<dbReference type="SMART" id="SM00297">
    <property type="entry name" value="BROMO"/>
    <property type="match status" value="1"/>
</dbReference>
<dbReference type="CDD" id="cd04369">
    <property type="entry name" value="Bromodomain"/>
    <property type="match status" value="1"/>
</dbReference>
<dbReference type="PROSITE" id="PS50014">
    <property type="entry name" value="BROMODOMAIN_2"/>
    <property type="match status" value="1"/>
</dbReference>
<dbReference type="InterPro" id="IPR001487">
    <property type="entry name" value="Bromodomain"/>
</dbReference>
<dbReference type="Pfam" id="PF00439">
    <property type="entry name" value="Bromodomain"/>
    <property type="match status" value="1"/>
</dbReference>
<dbReference type="InterPro" id="IPR036427">
    <property type="entry name" value="Bromodomain-like_sf"/>
</dbReference>
<accession>A0ABR2JK49</accession>
<dbReference type="EMBL" id="JAPFFF010000011">
    <property type="protein sequence ID" value="KAK8878184.1"/>
    <property type="molecule type" value="Genomic_DNA"/>
</dbReference>
<keyword evidence="1 2" id="KW-0103">Bromodomain</keyword>
<dbReference type="InterPro" id="IPR018359">
    <property type="entry name" value="Bromodomain_CS"/>
</dbReference>